<reference evidence="7 8" key="1">
    <citation type="journal article" date="2011" name="Stand. Genomic Sci.">
        <title>Non-contiguous finished genome sequence and contextual data of the filamentous soil bacterium Ktedonobacter racemifer type strain (SOSP1-21).</title>
        <authorList>
            <person name="Chang Y.J."/>
            <person name="Land M."/>
            <person name="Hauser L."/>
            <person name="Chertkov O."/>
            <person name="Del Rio T.G."/>
            <person name="Nolan M."/>
            <person name="Copeland A."/>
            <person name="Tice H."/>
            <person name="Cheng J.F."/>
            <person name="Lucas S."/>
            <person name="Han C."/>
            <person name="Goodwin L."/>
            <person name="Pitluck S."/>
            <person name="Ivanova N."/>
            <person name="Ovchinikova G."/>
            <person name="Pati A."/>
            <person name="Chen A."/>
            <person name="Palaniappan K."/>
            <person name="Mavromatis K."/>
            <person name="Liolios K."/>
            <person name="Brettin T."/>
            <person name="Fiebig A."/>
            <person name="Rohde M."/>
            <person name="Abt B."/>
            <person name="Goker M."/>
            <person name="Detter J.C."/>
            <person name="Woyke T."/>
            <person name="Bristow J."/>
            <person name="Eisen J.A."/>
            <person name="Markowitz V."/>
            <person name="Hugenholtz P."/>
            <person name="Kyrpides N.C."/>
            <person name="Klenk H.P."/>
            <person name="Lapidus A."/>
        </authorList>
    </citation>
    <scope>NUCLEOTIDE SEQUENCE [LARGE SCALE GENOMIC DNA]</scope>
    <source>
        <strain evidence="8">DSM 44963</strain>
    </source>
</reference>
<evidence type="ECO:0000256" key="2">
    <source>
        <dbReference type="ARBA" id="ARBA00022578"/>
    </source>
</evidence>
<dbReference type="STRING" id="485913.Krac_3135"/>
<gene>
    <name evidence="7" type="ORF">Krac_3135</name>
</gene>
<evidence type="ECO:0000256" key="1">
    <source>
        <dbReference type="ARBA" id="ARBA00009402"/>
    </source>
</evidence>
<comment type="similarity">
    <text evidence="1">Belongs to the transposase 7 family.</text>
</comment>
<dbReference type="InParanoid" id="D6U0J1"/>
<evidence type="ECO:0000313" key="7">
    <source>
        <dbReference type="EMBL" id="EFH82331.1"/>
    </source>
</evidence>
<evidence type="ECO:0000256" key="3">
    <source>
        <dbReference type="ARBA" id="ARBA00023125"/>
    </source>
</evidence>
<dbReference type="eggNOG" id="COG4644">
    <property type="taxonomic scope" value="Bacteria"/>
</dbReference>
<dbReference type="Proteomes" id="UP000004508">
    <property type="component" value="Unassembled WGS sequence"/>
</dbReference>
<proteinExistence type="inferred from homology"/>
<dbReference type="RefSeq" id="WP_007920372.1">
    <property type="nucleotide sequence ID" value="NZ_ADVG01000004.1"/>
</dbReference>
<dbReference type="Pfam" id="PF13700">
    <property type="entry name" value="DUF4158"/>
    <property type="match status" value="1"/>
</dbReference>
<organism evidence="7 8">
    <name type="scientific">Ktedonobacter racemifer DSM 44963</name>
    <dbReference type="NCBI Taxonomy" id="485913"/>
    <lineage>
        <taxon>Bacteria</taxon>
        <taxon>Bacillati</taxon>
        <taxon>Chloroflexota</taxon>
        <taxon>Ktedonobacteria</taxon>
        <taxon>Ktedonobacterales</taxon>
        <taxon>Ktedonobacteraceae</taxon>
        <taxon>Ktedonobacter</taxon>
    </lineage>
</organism>
<accession>D6U0J1</accession>
<feature type="domain" description="DUF4158" evidence="6">
    <location>
        <begin position="2"/>
        <end position="163"/>
    </location>
</feature>
<dbReference type="GO" id="GO:0004803">
    <property type="term" value="F:transposase activity"/>
    <property type="evidence" value="ECO:0007669"/>
    <property type="project" value="InterPro"/>
</dbReference>
<keyword evidence="3" id="KW-0238">DNA-binding</keyword>
<dbReference type="InterPro" id="IPR002513">
    <property type="entry name" value="Tn3_Tnp_DDE_dom"/>
</dbReference>
<dbReference type="GO" id="GO:0003677">
    <property type="term" value="F:DNA binding"/>
    <property type="evidence" value="ECO:0007669"/>
    <property type="project" value="UniProtKB-KW"/>
</dbReference>
<feature type="domain" description="Tn3 transposase DDE" evidence="5">
    <location>
        <begin position="581"/>
        <end position="917"/>
    </location>
</feature>
<keyword evidence="8" id="KW-1185">Reference proteome</keyword>
<protein>
    <submittedName>
        <fullName evidence="7">Transposase Tn3 family protein</fullName>
    </submittedName>
</protein>
<dbReference type="NCBIfam" id="NF033527">
    <property type="entry name" value="transpos_Tn3"/>
    <property type="match status" value="1"/>
</dbReference>
<dbReference type="InterPro" id="IPR025296">
    <property type="entry name" value="DUF4158"/>
</dbReference>
<dbReference type="EMBL" id="ADVG01000004">
    <property type="protein sequence ID" value="EFH82331.1"/>
    <property type="molecule type" value="Genomic_DNA"/>
</dbReference>
<dbReference type="InterPro" id="IPR047653">
    <property type="entry name" value="Tn3-like_transpos"/>
</dbReference>
<dbReference type="AlphaFoldDB" id="D6U0J1"/>
<keyword evidence="4" id="KW-0233">DNA recombination</keyword>
<evidence type="ECO:0000313" key="8">
    <source>
        <dbReference type="Proteomes" id="UP000004508"/>
    </source>
</evidence>
<evidence type="ECO:0000259" key="6">
    <source>
        <dbReference type="Pfam" id="PF13700"/>
    </source>
</evidence>
<evidence type="ECO:0000259" key="5">
    <source>
        <dbReference type="Pfam" id="PF01526"/>
    </source>
</evidence>
<dbReference type="OrthoDB" id="51846at2"/>
<comment type="caution">
    <text evidence="7">The sequence shown here is derived from an EMBL/GenBank/DDBJ whole genome shotgun (WGS) entry which is preliminary data.</text>
</comment>
<dbReference type="Pfam" id="PF01526">
    <property type="entry name" value="DDE_Tnp_Tn3"/>
    <property type="match status" value="1"/>
</dbReference>
<dbReference type="GO" id="GO:0006313">
    <property type="term" value="P:DNA transposition"/>
    <property type="evidence" value="ECO:0007669"/>
    <property type="project" value="InterPro"/>
</dbReference>
<keyword evidence="2" id="KW-0815">Transposition</keyword>
<name>D6U0J1_KTERA</name>
<sequence length="919" mass="105916">MTALERTIYRRMKRSYSTKELIEAYTPTEEERRFVSAMTRTAQNQLNLMLWIKLFPCLGYFPALSDIPAPLVDHVRQALNLPAEVVPGYDHDRTLYRHHQVVREYYQILPYGKEARRVILRTLLRAVRTMDNPADMINAALEELIKQRYEMPAFSTLDRLTGRIRTLVYGRICRLVQRRMTSDIQHGLEALFEVQLPSHRSVFSQIKLVPPSPTLSHLKVWQDRLAWLMELGVMEPLLKDIPPAIIKHFAAEARALDASELQEYAPAKRLTLLACLIRQTQMSTQDDLIDMFVKRMSTIQVRAKEALQLARDAQAATTAQLVETLTHVVETAVEDKEQDDATVGRHLREILEKRGGQEQLLEQCQQVAASLTDEYQPLMWSFYKSHRRALFQLVRSLPIRSTTQDQVLITSLNFMLTQENRRSLFVPDTLDLSFASEVWQRLIRVKRKKRTKLVRRCMEVCIFAAVADELKSGDLAVEGSERFADYRAQLLPWAMCEPQIAEYCQEVGLPSDAHTFVAQLRERLTEVAAQVDAAFPGNKSLEITAKGEPVLKRLKAKAVPASRVALQEALRHHMPDRSVLDVLWDTNEEIHWTRHFGPISGSDPKLAHPDERYVITSFAYGTNMGAAQMAKHMRRIVSEHEITFVNRRHITLDKLEAAKADLINRYAQYDLPKCWGDENVAAADGTQVDLSENNLVSSYHIRYGSYGGIAYHVVSSLYIALYSHFLNCGMWEGNFLIDALIGNTSAIQPKVIHSDTQGQSTALFALSYLFGIELMPRIRHWKDLKFYRPKKETVYKHIDILFKDTIDWVLLETHWTDLMQVALSVRVGKLQPSILLRKLGHESRKNRLYQAFRELGRVVRTIFLLRYISDIPLREQITKTTNIAERYNQLCEWIRFASGGLMAENDPEEMQKRVRYNVM</sequence>
<evidence type="ECO:0000256" key="4">
    <source>
        <dbReference type="ARBA" id="ARBA00023172"/>
    </source>
</evidence>